<reference evidence="2 3" key="1">
    <citation type="submission" date="2024-06" db="EMBL/GenBank/DDBJ databases">
        <title>Halorubrum miltondacostae sp. nov., a potential PHA producer isolated from an inland solar saltern in Rio Maior, Portugal.</title>
        <authorList>
            <person name="Albuquerque L."/>
            <person name="Viver T."/>
            <person name="Barroso C."/>
            <person name="Claudino R."/>
            <person name="Galvan M."/>
            <person name="Simoes G."/>
            <person name="Lobo Da Cunha A."/>
            <person name="Egas C."/>
        </authorList>
    </citation>
    <scope>NUCLEOTIDE SEQUENCE [LARGE SCALE GENOMIC DNA]</scope>
    <source>
        <strain evidence="2 3">DSM 18646</strain>
    </source>
</reference>
<evidence type="ECO:0000259" key="1">
    <source>
        <dbReference type="PROSITE" id="PS51412"/>
    </source>
</evidence>
<organism evidence="2 3">
    <name type="scientific">Halorubrum ejinorense</name>
    <dbReference type="NCBI Taxonomy" id="425309"/>
    <lineage>
        <taxon>Archaea</taxon>
        <taxon>Methanobacteriati</taxon>
        <taxon>Methanobacteriota</taxon>
        <taxon>Stenosarchaea group</taxon>
        <taxon>Halobacteria</taxon>
        <taxon>Halobacteriales</taxon>
        <taxon>Haloferacaceae</taxon>
        <taxon>Halorubrum</taxon>
    </lineage>
</organism>
<protein>
    <submittedName>
        <fullName evidence="2">MAC/perforin domain-containing protein</fullName>
    </submittedName>
</protein>
<keyword evidence="3" id="KW-1185">Reference proteome</keyword>
<sequence length="492" mass="55896">MTFRALNMSVIESGVSSEYKPPEDLESWRDGVKLPGTDQVGRGYNVFEGDYLPDANAMREPLFDLGEYEEDSTLNDRKYYKRERVDVLPRGLGEFTKTEGLTVQEYQRNLAVSVGIEGESAVGFGLLSGAISAQFATSHMQLASAYFLSRHNNIHKATLRLPSGFRNLLTDEARSDLARMPPMDLFDKYGTHFLRSLIIGAQAELRVTTNTAEISDDMDIDVAAKMSYEYLTGRVKAEAAAEYRERHRELQRHSLLHLVTRGGKVEYGNGIIEKGTYEQWTESIEGNLAVVALPHTNDPDPSNSNRPLQPIWELCDDDQRREEIEAAFKKYAERFESLPEPTIAPVYAYSTKKPKNGYSVKEPKRWYFSRSRSEMGSGGWVLQPHPFFYVSTEPEDDRVPVYLHSAREPLRFKLSVNPKEDHGWSLHRPDPVWYAYHPNSGVESGGVPIFGHTNPNKSHKGVSGWYYNTRDRAHGWDSEELTFYADVAKFGE</sequence>
<dbReference type="Pfam" id="PF01823">
    <property type="entry name" value="MACPF"/>
    <property type="match status" value="1"/>
</dbReference>
<evidence type="ECO:0000313" key="3">
    <source>
        <dbReference type="Proteomes" id="UP001567571"/>
    </source>
</evidence>
<dbReference type="Proteomes" id="UP001567571">
    <property type="component" value="Unassembled WGS sequence"/>
</dbReference>
<dbReference type="EMBL" id="JBEDNW010000011">
    <property type="protein sequence ID" value="MEZ3168830.1"/>
    <property type="molecule type" value="Genomic_DNA"/>
</dbReference>
<feature type="domain" description="MACPF" evidence="1">
    <location>
        <begin position="23"/>
        <end position="339"/>
    </location>
</feature>
<comment type="caution">
    <text evidence="2">The sequence shown here is derived from an EMBL/GenBank/DDBJ whole genome shotgun (WGS) entry which is preliminary data.</text>
</comment>
<dbReference type="PROSITE" id="PS51412">
    <property type="entry name" value="MACPF_2"/>
    <property type="match status" value="1"/>
</dbReference>
<accession>A0ABV4IQK6</accession>
<proteinExistence type="predicted"/>
<dbReference type="RefSeq" id="WP_343778840.1">
    <property type="nucleotide sequence ID" value="NZ_BAAADQ010000012.1"/>
</dbReference>
<gene>
    <name evidence="2" type="ORF">ABNG02_16070</name>
</gene>
<evidence type="ECO:0000313" key="2">
    <source>
        <dbReference type="EMBL" id="MEZ3168830.1"/>
    </source>
</evidence>
<name>A0ABV4IQK6_9EURY</name>
<dbReference type="InterPro" id="IPR020864">
    <property type="entry name" value="MACPF"/>
</dbReference>